<proteinExistence type="inferred from homology"/>
<keyword evidence="4 7" id="KW-0812">Transmembrane</keyword>
<keyword evidence="3" id="KW-1003">Cell membrane</keyword>
<organism evidence="10 11">
    <name type="scientific">Caballeronia novacaledonica</name>
    <dbReference type="NCBI Taxonomy" id="1544861"/>
    <lineage>
        <taxon>Bacteria</taxon>
        <taxon>Pseudomonadati</taxon>
        <taxon>Pseudomonadota</taxon>
        <taxon>Betaproteobacteria</taxon>
        <taxon>Burkholderiales</taxon>
        <taxon>Burkholderiaceae</taxon>
        <taxon>Caballeronia</taxon>
    </lineage>
</organism>
<dbReference type="InterPro" id="IPR023090">
    <property type="entry name" value="UPF0702_alpha/beta_dom_sf"/>
</dbReference>
<evidence type="ECO:0000256" key="7">
    <source>
        <dbReference type="SAM" id="Phobius"/>
    </source>
</evidence>
<evidence type="ECO:0000256" key="4">
    <source>
        <dbReference type="ARBA" id="ARBA00022692"/>
    </source>
</evidence>
<sequence length="171" mass="18954">MNILIAIFGEGRDLDAFQMAARTVVVFFAALVFIRISGRRSFGQRSPFDYVVAILLGATLSRVIVGASPAVPTMLASLVMVLIHRALAWACLRSPRLESLVVGVEREVYKDGRFNEDQMSAALITRTDVFETARQELHTLDLDDVHSAILERNGQVSLVRKKMKRDPNPAA</sequence>
<protein>
    <submittedName>
        <fullName evidence="10">DUF421 domain-containing protein</fullName>
    </submittedName>
</protein>
<dbReference type="InterPro" id="IPR048454">
    <property type="entry name" value="YetF_N"/>
</dbReference>
<comment type="similarity">
    <text evidence="2">Belongs to the UPF0702 family.</text>
</comment>
<evidence type="ECO:0000256" key="5">
    <source>
        <dbReference type="ARBA" id="ARBA00022989"/>
    </source>
</evidence>
<evidence type="ECO:0000313" key="10">
    <source>
        <dbReference type="EMBL" id="GJH24291.1"/>
    </source>
</evidence>
<feature type="transmembrane region" description="Helical" evidence="7">
    <location>
        <begin position="48"/>
        <end position="68"/>
    </location>
</feature>
<gene>
    <name evidence="10" type="ORF">CBA19CS42_07265</name>
</gene>
<dbReference type="AlphaFoldDB" id="A0AA37I6M0"/>
<keyword evidence="5 7" id="KW-1133">Transmembrane helix</keyword>
<keyword evidence="6 7" id="KW-0472">Membrane</keyword>
<accession>A0AA37I6M0</accession>
<dbReference type="RefSeq" id="WP_238210698.1">
    <property type="nucleotide sequence ID" value="NZ_BPUS01000002.1"/>
</dbReference>
<evidence type="ECO:0000256" key="3">
    <source>
        <dbReference type="ARBA" id="ARBA00022475"/>
    </source>
</evidence>
<name>A0AA37I6M0_9BURK</name>
<evidence type="ECO:0000259" key="9">
    <source>
        <dbReference type="Pfam" id="PF20730"/>
    </source>
</evidence>
<dbReference type="InterPro" id="IPR007353">
    <property type="entry name" value="DUF421"/>
</dbReference>
<feature type="domain" description="YetF-like N-terminal transmembrane" evidence="9">
    <location>
        <begin position="17"/>
        <end position="79"/>
    </location>
</feature>
<evidence type="ECO:0000256" key="1">
    <source>
        <dbReference type="ARBA" id="ARBA00004651"/>
    </source>
</evidence>
<dbReference type="Pfam" id="PF04239">
    <property type="entry name" value="DUF421"/>
    <property type="match status" value="1"/>
</dbReference>
<evidence type="ECO:0000259" key="8">
    <source>
        <dbReference type="Pfam" id="PF04239"/>
    </source>
</evidence>
<dbReference type="EMBL" id="BPUS01000002">
    <property type="protein sequence ID" value="GJH24291.1"/>
    <property type="molecule type" value="Genomic_DNA"/>
</dbReference>
<dbReference type="PANTHER" id="PTHR34582:SF6">
    <property type="entry name" value="UPF0702 TRANSMEMBRANE PROTEIN YCAP"/>
    <property type="match status" value="1"/>
</dbReference>
<dbReference type="GO" id="GO:0005886">
    <property type="term" value="C:plasma membrane"/>
    <property type="evidence" value="ECO:0007669"/>
    <property type="project" value="UniProtKB-SubCell"/>
</dbReference>
<reference evidence="10" key="1">
    <citation type="submission" date="2022-09" db="EMBL/GenBank/DDBJ databases">
        <title>Isolation and characterization of 3-chlorobenzoate degrading bacteria from soils in Shizuoka.</title>
        <authorList>
            <person name="Ifat A."/>
            <person name="Ogawa N."/>
            <person name="Kimbara K."/>
            <person name="Moriuchi R."/>
            <person name="Dohra H."/>
            <person name="Shintani M."/>
        </authorList>
    </citation>
    <scope>NUCLEOTIDE SEQUENCE</scope>
    <source>
        <strain evidence="10">19CS4-2</strain>
    </source>
</reference>
<comment type="caution">
    <text evidence="10">The sequence shown here is derived from an EMBL/GenBank/DDBJ whole genome shotgun (WGS) entry which is preliminary data.</text>
</comment>
<comment type="subcellular location">
    <subcellularLocation>
        <location evidence="1">Cell membrane</location>
        <topology evidence="1">Multi-pass membrane protein</topology>
    </subcellularLocation>
</comment>
<dbReference type="Pfam" id="PF20730">
    <property type="entry name" value="YetF_N"/>
    <property type="match status" value="1"/>
</dbReference>
<evidence type="ECO:0000256" key="2">
    <source>
        <dbReference type="ARBA" id="ARBA00006448"/>
    </source>
</evidence>
<evidence type="ECO:0000313" key="11">
    <source>
        <dbReference type="Proteomes" id="UP001055111"/>
    </source>
</evidence>
<dbReference type="Gene3D" id="3.30.240.20">
    <property type="entry name" value="bsu07140 like domains"/>
    <property type="match status" value="1"/>
</dbReference>
<evidence type="ECO:0000256" key="6">
    <source>
        <dbReference type="ARBA" id="ARBA00023136"/>
    </source>
</evidence>
<dbReference type="Proteomes" id="UP001055111">
    <property type="component" value="Unassembled WGS sequence"/>
</dbReference>
<dbReference type="PANTHER" id="PTHR34582">
    <property type="entry name" value="UPF0702 TRANSMEMBRANE PROTEIN YCAP"/>
    <property type="match status" value="1"/>
</dbReference>
<feature type="domain" description="YetF C-terminal" evidence="8">
    <location>
        <begin position="93"/>
        <end position="163"/>
    </location>
</feature>
<feature type="transmembrane region" description="Helical" evidence="7">
    <location>
        <begin position="16"/>
        <end position="36"/>
    </location>
</feature>